<reference evidence="1" key="2">
    <citation type="journal article" date="2023" name="Int. J. Mol. Sci.">
        <title>De Novo Assembly and Annotation of 11 Diverse Shrub Willow (Salix) Genomes Reveals Novel Gene Organization in Sex-Linked Regions.</title>
        <authorList>
            <person name="Hyden B."/>
            <person name="Feng K."/>
            <person name="Yates T.B."/>
            <person name="Jawdy S."/>
            <person name="Cereghino C."/>
            <person name="Smart L.B."/>
            <person name="Muchero W."/>
        </authorList>
    </citation>
    <scope>NUCLEOTIDE SEQUENCE</scope>
    <source>
        <tissue evidence="1">Shoot tip</tissue>
    </source>
</reference>
<comment type="caution">
    <text evidence="1">The sequence shown here is derived from an EMBL/GenBank/DDBJ whole genome shotgun (WGS) entry which is preliminary data.</text>
</comment>
<proteinExistence type="predicted"/>
<dbReference type="GO" id="GO:0000290">
    <property type="term" value="P:deadenylation-dependent decapping of nuclear-transcribed mRNA"/>
    <property type="evidence" value="ECO:0007669"/>
    <property type="project" value="TreeGrafter"/>
</dbReference>
<dbReference type="PANTHER" id="PTHR23114:SF17">
    <property type="entry name" value="M7GPPPN-MRNA HYDROLASE"/>
    <property type="match status" value="1"/>
</dbReference>
<sequence>MFGQQRVRLYIIAGVKDDTAFAPLTKEIAWQRLDELQPTSDEISVISRSITGLKLYMVAPFLASLKSWISSHQPPVAPRPDMPLKAMCVWKARNNSIGSGTVIMESHLNKPVSDAHPSDLGPGKSFRNFRFDTAAILRAMESGFPA</sequence>
<accession>A0A9Q0ZAG8</accession>
<dbReference type="Gene3D" id="3.90.79.10">
    <property type="entry name" value="Nucleoside Triphosphate Pyrophosphohydrolase"/>
    <property type="match status" value="1"/>
</dbReference>
<name>A0A9Q0ZAG8_SALPP</name>
<dbReference type="AlphaFoldDB" id="A0A9Q0ZAG8"/>
<dbReference type="EMBL" id="JAPFFK010000013">
    <property type="protein sequence ID" value="KAJ6727241.1"/>
    <property type="molecule type" value="Genomic_DNA"/>
</dbReference>
<dbReference type="GO" id="GO:0016787">
    <property type="term" value="F:hydrolase activity"/>
    <property type="evidence" value="ECO:0007669"/>
    <property type="project" value="UniProtKB-KW"/>
</dbReference>
<evidence type="ECO:0000313" key="2">
    <source>
        <dbReference type="Proteomes" id="UP001151532"/>
    </source>
</evidence>
<keyword evidence="2" id="KW-1185">Reference proteome</keyword>
<dbReference type="OrthoDB" id="1704231at2759"/>
<organism evidence="1 2">
    <name type="scientific">Salix purpurea</name>
    <name type="common">Purple osier willow</name>
    <dbReference type="NCBI Taxonomy" id="77065"/>
    <lineage>
        <taxon>Eukaryota</taxon>
        <taxon>Viridiplantae</taxon>
        <taxon>Streptophyta</taxon>
        <taxon>Embryophyta</taxon>
        <taxon>Tracheophyta</taxon>
        <taxon>Spermatophyta</taxon>
        <taxon>Magnoliopsida</taxon>
        <taxon>eudicotyledons</taxon>
        <taxon>Gunneridae</taxon>
        <taxon>Pentapetalae</taxon>
        <taxon>rosids</taxon>
        <taxon>fabids</taxon>
        <taxon>Malpighiales</taxon>
        <taxon>Salicaceae</taxon>
        <taxon>Saliceae</taxon>
        <taxon>Salix</taxon>
    </lineage>
</organism>
<evidence type="ECO:0000313" key="1">
    <source>
        <dbReference type="EMBL" id="KAJ6727241.1"/>
    </source>
</evidence>
<gene>
    <name evidence="1" type="ORF">OIU79_005201</name>
</gene>
<dbReference type="Proteomes" id="UP001151532">
    <property type="component" value="Chromosome 8"/>
</dbReference>
<protein>
    <submittedName>
        <fullName evidence="1">M7GPPPN-MRNA HYDROLASE</fullName>
    </submittedName>
</protein>
<dbReference type="GO" id="GO:0005737">
    <property type="term" value="C:cytoplasm"/>
    <property type="evidence" value="ECO:0007669"/>
    <property type="project" value="TreeGrafter"/>
</dbReference>
<reference evidence="1" key="1">
    <citation type="submission" date="2022-11" db="EMBL/GenBank/DDBJ databases">
        <authorList>
            <person name="Hyden B.L."/>
            <person name="Feng K."/>
            <person name="Yates T."/>
            <person name="Jawdy S."/>
            <person name="Smart L.B."/>
            <person name="Muchero W."/>
        </authorList>
    </citation>
    <scope>NUCLEOTIDE SEQUENCE</scope>
    <source>
        <tissue evidence="1">Shoot tip</tissue>
    </source>
</reference>
<dbReference type="PANTHER" id="PTHR23114">
    <property type="entry name" value="M7GPPPN-MRNA HYDROLASE"/>
    <property type="match status" value="1"/>
</dbReference>
<keyword evidence="1" id="KW-0378">Hydrolase</keyword>